<dbReference type="OrthoDB" id="10005866at2"/>
<keyword evidence="1" id="KW-1133">Transmembrane helix</keyword>
<feature type="transmembrane region" description="Helical" evidence="1">
    <location>
        <begin position="47"/>
        <end position="66"/>
    </location>
</feature>
<organism evidence="2 3">
    <name type="scientific">Treponema berlinense</name>
    <dbReference type="NCBI Taxonomy" id="225004"/>
    <lineage>
        <taxon>Bacteria</taxon>
        <taxon>Pseudomonadati</taxon>
        <taxon>Spirochaetota</taxon>
        <taxon>Spirochaetia</taxon>
        <taxon>Spirochaetales</taxon>
        <taxon>Treponemataceae</taxon>
        <taxon>Treponema</taxon>
    </lineage>
</organism>
<dbReference type="AlphaFoldDB" id="A0A1T4KAZ8"/>
<feature type="transmembrane region" description="Helical" evidence="1">
    <location>
        <begin position="104"/>
        <end position="123"/>
    </location>
</feature>
<dbReference type="RefSeq" id="WP_078929726.1">
    <property type="nucleotide sequence ID" value="NZ_CAMEQG010000003.1"/>
</dbReference>
<name>A0A1T4KAZ8_9SPIR</name>
<dbReference type="GeneID" id="303366340"/>
<feature type="transmembrane region" description="Helical" evidence="1">
    <location>
        <begin position="20"/>
        <end position="41"/>
    </location>
</feature>
<reference evidence="2 3" key="1">
    <citation type="submission" date="2017-02" db="EMBL/GenBank/DDBJ databases">
        <authorList>
            <person name="Peterson S.W."/>
        </authorList>
    </citation>
    <scope>NUCLEOTIDE SEQUENCE [LARGE SCALE GENOMIC DNA]</scope>
    <source>
        <strain evidence="2 3">ATCC BAA-909</strain>
    </source>
</reference>
<keyword evidence="3" id="KW-1185">Reference proteome</keyword>
<dbReference type="Proteomes" id="UP000190395">
    <property type="component" value="Unassembled WGS sequence"/>
</dbReference>
<dbReference type="STRING" id="225004.SAMN02745152_00060"/>
<proteinExistence type="predicted"/>
<evidence type="ECO:0000256" key="1">
    <source>
        <dbReference type="SAM" id="Phobius"/>
    </source>
</evidence>
<evidence type="ECO:0000313" key="3">
    <source>
        <dbReference type="Proteomes" id="UP000190395"/>
    </source>
</evidence>
<keyword evidence="1" id="KW-0812">Transmembrane</keyword>
<feature type="transmembrane region" description="Helical" evidence="1">
    <location>
        <begin position="78"/>
        <end position="98"/>
    </location>
</feature>
<evidence type="ECO:0000313" key="2">
    <source>
        <dbReference type="EMBL" id="SJZ39566.1"/>
    </source>
</evidence>
<gene>
    <name evidence="2" type="ORF">SAMN02745152_00060</name>
</gene>
<accession>A0A1T4KAZ8</accession>
<protein>
    <submittedName>
        <fullName evidence="2">Uncharacterized protein</fullName>
    </submittedName>
</protein>
<sequence>MFRQILKGYSQILSSILKVLALLAICALVGIALVYPLWYFATKLPQTYTFCVTAIACILFLIWLVLKIRSAGLKNSLIFFTKFLIITSTVLGFVFLVFAGKRLFTIFEIIFAFFLYGFVSFIFKPSQKTKNFSENDSL</sequence>
<dbReference type="EMBL" id="FUXC01000001">
    <property type="protein sequence ID" value="SJZ39566.1"/>
    <property type="molecule type" value="Genomic_DNA"/>
</dbReference>
<keyword evidence="1" id="KW-0472">Membrane</keyword>